<dbReference type="EMBL" id="CP047394">
    <property type="protein sequence ID" value="QHE59919.1"/>
    <property type="molecule type" value="Genomic_DNA"/>
</dbReference>
<dbReference type="RefSeq" id="WP_159361050.1">
    <property type="nucleotide sequence ID" value="NZ_CP047394.1"/>
</dbReference>
<name>A0A6I6UK76_9BACI</name>
<sequence length="47" mass="5273">MKIQQEPSNSFPGRKRGLITVLIKNGDQEGHVQLSLDLSEKNPLKNN</sequence>
<gene>
    <name evidence="1" type="ORF">FHE72_01915</name>
</gene>
<accession>A0A6I6UK76</accession>
<evidence type="ECO:0000313" key="1">
    <source>
        <dbReference type="EMBL" id="QHE59919.1"/>
    </source>
</evidence>
<dbReference type="KEGG" id="bvq:FHE72_01915"/>
<evidence type="ECO:0000313" key="2">
    <source>
        <dbReference type="Proteomes" id="UP000465062"/>
    </source>
</evidence>
<organism evidence="1 2">
    <name type="scientific">Rossellomorea vietnamensis</name>
    <dbReference type="NCBI Taxonomy" id="218284"/>
    <lineage>
        <taxon>Bacteria</taxon>
        <taxon>Bacillati</taxon>
        <taxon>Bacillota</taxon>
        <taxon>Bacilli</taxon>
        <taxon>Bacillales</taxon>
        <taxon>Bacillaceae</taxon>
        <taxon>Rossellomorea</taxon>
    </lineage>
</organism>
<dbReference type="Proteomes" id="UP000465062">
    <property type="component" value="Chromosome"/>
</dbReference>
<proteinExistence type="predicted"/>
<protein>
    <submittedName>
        <fullName evidence="1">Uncharacterized protein</fullName>
    </submittedName>
</protein>
<reference evidence="1 2" key="1">
    <citation type="submission" date="2019-06" db="EMBL/GenBank/DDBJ databases">
        <title>An operon consisting of a P-type ATPase gene and a transcriptional regular gene given the different cadmium resistance in Bacillus vietamensis 151-6 and Bacillus marisflavi 151-25.</title>
        <authorList>
            <person name="Yu X."/>
        </authorList>
    </citation>
    <scope>NUCLEOTIDE SEQUENCE [LARGE SCALE GENOMIC DNA]</scope>
    <source>
        <strain evidence="1 2">151-6</strain>
    </source>
</reference>
<dbReference type="AlphaFoldDB" id="A0A6I6UK76"/>